<evidence type="ECO:0000256" key="6">
    <source>
        <dbReference type="ARBA" id="ARBA00023136"/>
    </source>
</evidence>
<comment type="caution">
    <text evidence="9">The sequence shown here is derived from an EMBL/GenBank/DDBJ whole genome shotgun (WGS) entry which is preliminary data.</text>
</comment>
<evidence type="ECO:0000256" key="2">
    <source>
        <dbReference type="ARBA" id="ARBA00022448"/>
    </source>
</evidence>
<accession>A0A5C8USL8</accession>
<dbReference type="PANTHER" id="PTHR43005">
    <property type="entry name" value="BLR7065 PROTEIN"/>
    <property type="match status" value="1"/>
</dbReference>
<feature type="transmembrane region" description="Helical" evidence="7">
    <location>
        <begin position="124"/>
        <end position="145"/>
    </location>
</feature>
<keyword evidence="10" id="KW-1185">Reference proteome</keyword>
<feature type="transmembrane region" description="Helical" evidence="7">
    <location>
        <begin position="200"/>
        <end position="219"/>
    </location>
</feature>
<dbReference type="GO" id="GO:0055085">
    <property type="term" value="P:transmembrane transport"/>
    <property type="evidence" value="ECO:0007669"/>
    <property type="project" value="InterPro"/>
</dbReference>
<keyword evidence="3" id="KW-1003">Cell membrane</keyword>
<evidence type="ECO:0000313" key="9">
    <source>
        <dbReference type="EMBL" id="TXN31584.1"/>
    </source>
</evidence>
<keyword evidence="6 7" id="KW-0472">Membrane</keyword>
<dbReference type="EMBL" id="VRMG01000005">
    <property type="protein sequence ID" value="TXN31584.1"/>
    <property type="molecule type" value="Genomic_DNA"/>
</dbReference>
<comment type="similarity">
    <text evidence="7">Belongs to the binding-protein-dependent transport system permease family.</text>
</comment>
<dbReference type="GO" id="GO:0005886">
    <property type="term" value="C:plasma membrane"/>
    <property type="evidence" value="ECO:0007669"/>
    <property type="project" value="UniProtKB-SubCell"/>
</dbReference>
<evidence type="ECO:0000256" key="5">
    <source>
        <dbReference type="ARBA" id="ARBA00022989"/>
    </source>
</evidence>
<dbReference type="InterPro" id="IPR000515">
    <property type="entry name" value="MetI-like"/>
</dbReference>
<evidence type="ECO:0000259" key="8">
    <source>
        <dbReference type="PROSITE" id="PS50928"/>
    </source>
</evidence>
<dbReference type="Pfam" id="PF00528">
    <property type="entry name" value="BPD_transp_1"/>
    <property type="match status" value="1"/>
</dbReference>
<organism evidence="9 10">
    <name type="scientific">Lacisediminihabitans profunda</name>
    <dbReference type="NCBI Taxonomy" id="2594790"/>
    <lineage>
        <taxon>Bacteria</taxon>
        <taxon>Bacillati</taxon>
        <taxon>Actinomycetota</taxon>
        <taxon>Actinomycetes</taxon>
        <taxon>Micrococcales</taxon>
        <taxon>Microbacteriaceae</taxon>
        <taxon>Lacisediminihabitans</taxon>
    </lineage>
</organism>
<feature type="transmembrane region" description="Helical" evidence="7">
    <location>
        <begin position="48"/>
        <end position="69"/>
    </location>
</feature>
<dbReference type="CDD" id="cd06261">
    <property type="entry name" value="TM_PBP2"/>
    <property type="match status" value="1"/>
</dbReference>
<dbReference type="PROSITE" id="PS50928">
    <property type="entry name" value="ABC_TM1"/>
    <property type="match status" value="1"/>
</dbReference>
<proteinExistence type="inferred from homology"/>
<feature type="transmembrane region" description="Helical" evidence="7">
    <location>
        <begin position="239"/>
        <end position="261"/>
    </location>
</feature>
<evidence type="ECO:0000313" key="10">
    <source>
        <dbReference type="Proteomes" id="UP000321379"/>
    </source>
</evidence>
<evidence type="ECO:0000256" key="7">
    <source>
        <dbReference type="RuleBase" id="RU363032"/>
    </source>
</evidence>
<dbReference type="AlphaFoldDB" id="A0A5C8USL8"/>
<dbReference type="Proteomes" id="UP000321379">
    <property type="component" value="Unassembled WGS sequence"/>
</dbReference>
<dbReference type="InterPro" id="IPR035906">
    <property type="entry name" value="MetI-like_sf"/>
</dbReference>
<keyword evidence="5 7" id="KW-1133">Transmembrane helix</keyword>
<dbReference type="PANTHER" id="PTHR43005:SF1">
    <property type="entry name" value="SPERMIDINE_PUTRESCINE TRANSPORT SYSTEM PERMEASE PROTEIN"/>
    <property type="match status" value="1"/>
</dbReference>
<evidence type="ECO:0000256" key="3">
    <source>
        <dbReference type="ARBA" id="ARBA00022475"/>
    </source>
</evidence>
<keyword evidence="4 7" id="KW-0812">Transmembrane</keyword>
<gene>
    <name evidence="9" type="ORF">FVP33_05110</name>
</gene>
<reference evidence="9 10" key="1">
    <citation type="submission" date="2019-08" db="EMBL/GenBank/DDBJ databases">
        <title>Bacterial whole genome sequence for Glaciihabitans sp. CHu50b-6-2.</title>
        <authorList>
            <person name="Jin L."/>
        </authorList>
    </citation>
    <scope>NUCLEOTIDE SEQUENCE [LARGE SCALE GENOMIC DNA]</scope>
    <source>
        <strain evidence="9 10">CHu50b-6-2</strain>
    </source>
</reference>
<sequence>MFIPIAMVVGYSVMDNVIVNKHPQFIGFDSYIKVLTNSVLPTAVMNTAVFTVVSVIAHLVLGLLFAMMLNTKLLSNVTTGLFRVIYILPWLFTVAIIAILWKLLLNPNGVINYALISLGLTDKGIEWLSSPATALIAVTFINIWAGYPFYMVSLLAGLQGIPKDLYEAAKVDGASGFQQFWSITLPQLKPIIISMSMLDVIWTSQQFALIWMTTGGGPINVTEMLSTFTYKLAFSNYQFSQASASAVMILVLSTILAFFYARYQKARD</sequence>
<name>A0A5C8USL8_9MICO</name>
<keyword evidence="2 7" id="KW-0813">Transport</keyword>
<protein>
    <submittedName>
        <fullName evidence="9">Sugar ABC transporter permease</fullName>
    </submittedName>
</protein>
<comment type="subcellular location">
    <subcellularLocation>
        <location evidence="1 7">Cell membrane</location>
        <topology evidence="1 7">Multi-pass membrane protein</topology>
    </subcellularLocation>
</comment>
<dbReference type="SUPFAM" id="SSF161098">
    <property type="entry name" value="MetI-like"/>
    <property type="match status" value="1"/>
</dbReference>
<evidence type="ECO:0000256" key="4">
    <source>
        <dbReference type="ARBA" id="ARBA00022692"/>
    </source>
</evidence>
<evidence type="ECO:0000256" key="1">
    <source>
        <dbReference type="ARBA" id="ARBA00004651"/>
    </source>
</evidence>
<feature type="domain" description="ABC transmembrane type-1" evidence="8">
    <location>
        <begin position="44"/>
        <end position="260"/>
    </location>
</feature>
<dbReference type="Gene3D" id="1.10.3720.10">
    <property type="entry name" value="MetI-like"/>
    <property type="match status" value="1"/>
</dbReference>
<feature type="transmembrane region" description="Helical" evidence="7">
    <location>
        <begin position="81"/>
        <end position="104"/>
    </location>
</feature>